<dbReference type="PANTHER" id="PTHR30590">
    <property type="entry name" value="INNER MEMBRANE PROTEIN"/>
    <property type="match status" value="1"/>
</dbReference>
<proteinExistence type="predicted"/>
<keyword evidence="1" id="KW-1133">Transmembrane helix</keyword>
<dbReference type="PANTHER" id="PTHR30590:SF2">
    <property type="entry name" value="INNER MEMBRANE PROTEIN"/>
    <property type="match status" value="1"/>
</dbReference>
<dbReference type="AlphaFoldDB" id="A0A9X3AGB8"/>
<gene>
    <name evidence="3" type="ORF">NZH93_21265</name>
</gene>
<dbReference type="EMBL" id="JANYMP010000010">
    <property type="protein sequence ID" value="MCS7479401.1"/>
    <property type="molecule type" value="Genomic_DNA"/>
</dbReference>
<dbReference type="Proteomes" id="UP001141259">
    <property type="component" value="Unassembled WGS sequence"/>
</dbReference>
<sequence length="321" mass="34326">MAATEEPTPTRSRIEALDALRGFALCGIVFINIPQTMSMTTDLSAVPDGLRLFVLGKFYPIFYLLFGVGFGLFLRSAARRVPMVRRLLALAVFGALHHLLQPGEVLLPFAVTGLLVLLPLSFVPARVNLVVGVVLTVVGVLIGVGGFGVLPGLFVLGFALARVGALEHRTRALVVAAVGFAVTAGVAYLLAVAGLGELVDRWFGLLFSMSVAGAYAAVFLALLRTPVGPALSTVLAPLGRMALTNYLTATLLFVPLGRALGLEGSADWATAALLGAGILVAQALWSHWWLRRFGYGPLEWVWRTITYWRSIPLRRPAVTHS</sequence>
<feature type="transmembrane region" description="Helical" evidence="1">
    <location>
        <begin position="20"/>
        <end position="38"/>
    </location>
</feature>
<dbReference type="Pfam" id="PF04235">
    <property type="entry name" value="DUF418"/>
    <property type="match status" value="1"/>
</dbReference>
<dbReference type="InterPro" id="IPR052529">
    <property type="entry name" value="Bact_Transport_Assoc"/>
</dbReference>
<keyword evidence="1" id="KW-0812">Transmembrane</keyword>
<feature type="transmembrane region" description="Helical" evidence="1">
    <location>
        <begin position="202"/>
        <end position="223"/>
    </location>
</feature>
<evidence type="ECO:0000313" key="4">
    <source>
        <dbReference type="Proteomes" id="UP001141259"/>
    </source>
</evidence>
<dbReference type="InterPro" id="IPR007349">
    <property type="entry name" value="DUF418"/>
</dbReference>
<evidence type="ECO:0000259" key="2">
    <source>
        <dbReference type="Pfam" id="PF04235"/>
    </source>
</evidence>
<evidence type="ECO:0000256" key="1">
    <source>
        <dbReference type="SAM" id="Phobius"/>
    </source>
</evidence>
<organism evidence="3 4">
    <name type="scientific">Umezawaea endophytica</name>
    <dbReference type="NCBI Taxonomy" id="1654476"/>
    <lineage>
        <taxon>Bacteria</taxon>
        <taxon>Bacillati</taxon>
        <taxon>Actinomycetota</taxon>
        <taxon>Actinomycetes</taxon>
        <taxon>Pseudonocardiales</taxon>
        <taxon>Pseudonocardiaceae</taxon>
        <taxon>Umezawaea</taxon>
    </lineage>
</organism>
<feature type="transmembrane region" description="Helical" evidence="1">
    <location>
        <begin position="172"/>
        <end position="196"/>
    </location>
</feature>
<feature type="transmembrane region" description="Helical" evidence="1">
    <location>
        <begin position="58"/>
        <end position="78"/>
    </location>
</feature>
<protein>
    <submittedName>
        <fullName evidence="3">DUF418 domain-containing protein</fullName>
    </submittedName>
</protein>
<dbReference type="RefSeq" id="WP_259624907.1">
    <property type="nucleotide sequence ID" value="NZ_JANYMP010000010.1"/>
</dbReference>
<feature type="domain" description="DUF418" evidence="2">
    <location>
        <begin position="167"/>
        <end position="309"/>
    </location>
</feature>
<reference evidence="3" key="1">
    <citation type="submission" date="2022-08" db="EMBL/GenBank/DDBJ databases">
        <authorList>
            <person name="Tistechok S."/>
            <person name="Samborskyy M."/>
            <person name="Roman I."/>
        </authorList>
    </citation>
    <scope>NUCLEOTIDE SEQUENCE</scope>
    <source>
        <strain evidence="3">DSM 103496</strain>
    </source>
</reference>
<feature type="transmembrane region" description="Helical" evidence="1">
    <location>
        <begin position="268"/>
        <end position="290"/>
    </location>
</feature>
<feature type="transmembrane region" description="Helical" evidence="1">
    <location>
        <begin position="129"/>
        <end position="160"/>
    </location>
</feature>
<keyword evidence="1" id="KW-0472">Membrane</keyword>
<keyword evidence="4" id="KW-1185">Reference proteome</keyword>
<name>A0A9X3AGB8_9PSEU</name>
<accession>A0A9X3AGB8</accession>
<evidence type="ECO:0000313" key="3">
    <source>
        <dbReference type="EMBL" id="MCS7479401.1"/>
    </source>
</evidence>
<feature type="transmembrane region" description="Helical" evidence="1">
    <location>
        <begin position="235"/>
        <end position="256"/>
    </location>
</feature>
<comment type="caution">
    <text evidence="3">The sequence shown here is derived from an EMBL/GenBank/DDBJ whole genome shotgun (WGS) entry which is preliminary data.</text>
</comment>